<name>A0A8S0YS87_ARCPL</name>
<dbReference type="AlphaFoldDB" id="A0A8S0YS87"/>
<sequence>MFTDVQNVARIRKALRGAARETTRALLYTVSDPYEIIDTLERRYGRPELLVLSELENIKRMPRMSDDGRNLCSFATKVANTVAAIKAAAAAAA</sequence>
<comment type="caution">
    <text evidence="1">The sequence shown here is derived from an EMBL/GenBank/DDBJ whole genome shotgun (WGS) entry which is preliminary data.</text>
</comment>
<accession>A0A8S0YS87</accession>
<protein>
    <submittedName>
        <fullName evidence="1">Uncharacterized protein</fullName>
    </submittedName>
</protein>
<dbReference type="Proteomes" id="UP000494106">
    <property type="component" value="Unassembled WGS sequence"/>
</dbReference>
<reference evidence="1 2" key="1">
    <citation type="submission" date="2020-04" db="EMBL/GenBank/DDBJ databases">
        <authorList>
            <person name="Wallbank WR R."/>
            <person name="Pardo Diaz C."/>
            <person name="Kozak K."/>
            <person name="Martin S."/>
            <person name="Jiggins C."/>
            <person name="Moest M."/>
            <person name="Warren A I."/>
            <person name="Byers J.R.P. K."/>
            <person name="Montejo-Kovacevich G."/>
            <person name="Yen C E."/>
        </authorList>
    </citation>
    <scope>NUCLEOTIDE SEQUENCE [LARGE SCALE GENOMIC DNA]</scope>
</reference>
<dbReference type="Pfam" id="PF03564">
    <property type="entry name" value="DUF1759"/>
    <property type="match status" value="1"/>
</dbReference>
<dbReference type="OrthoDB" id="10066767at2759"/>
<dbReference type="EMBL" id="CADEBC010000088">
    <property type="protein sequence ID" value="CAB3222397.1"/>
    <property type="molecule type" value="Genomic_DNA"/>
</dbReference>
<evidence type="ECO:0000313" key="2">
    <source>
        <dbReference type="Proteomes" id="UP000494106"/>
    </source>
</evidence>
<organism evidence="1 2">
    <name type="scientific">Arctia plantaginis</name>
    <name type="common">Wood tiger moth</name>
    <name type="synonym">Phalaena plantaginis</name>
    <dbReference type="NCBI Taxonomy" id="874455"/>
    <lineage>
        <taxon>Eukaryota</taxon>
        <taxon>Metazoa</taxon>
        <taxon>Ecdysozoa</taxon>
        <taxon>Arthropoda</taxon>
        <taxon>Hexapoda</taxon>
        <taxon>Insecta</taxon>
        <taxon>Pterygota</taxon>
        <taxon>Neoptera</taxon>
        <taxon>Endopterygota</taxon>
        <taxon>Lepidoptera</taxon>
        <taxon>Glossata</taxon>
        <taxon>Ditrysia</taxon>
        <taxon>Noctuoidea</taxon>
        <taxon>Erebidae</taxon>
        <taxon>Arctiinae</taxon>
        <taxon>Arctia</taxon>
    </lineage>
</organism>
<gene>
    <name evidence="1" type="ORF">APLA_LOCUS1021</name>
</gene>
<dbReference type="InterPro" id="IPR005312">
    <property type="entry name" value="DUF1759"/>
</dbReference>
<proteinExistence type="predicted"/>
<keyword evidence="2" id="KW-1185">Reference proteome</keyword>
<evidence type="ECO:0000313" key="1">
    <source>
        <dbReference type="EMBL" id="CAB3222397.1"/>
    </source>
</evidence>